<dbReference type="Proteomes" id="UP000028411">
    <property type="component" value="Unassembled WGS sequence"/>
</dbReference>
<dbReference type="PROSITE" id="PS51898">
    <property type="entry name" value="TYR_RECOMBINASE"/>
    <property type="match status" value="1"/>
</dbReference>
<dbReference type="InterPro" id="IPR010998">
    <property type="entry name" value="Integrase_recombinase_N"/>
</dbReference>
<dbReference type="InterPro" id="IPR050808">
    <property type="entry name" value="Phage_Integrase"/>
</dbReference>
<dbReference type="Gene3D" id="1.10.150.130">
    <property type="match status" value="1"/>
</dbReference>
<reference evidence="8 9" key="1">
    <citation type="submission" date="2014-02" db="EMBL/GenBank/DDBJ databases">
        <title>Whole genome sequence of Sphingobium chlorophenolicum NBRC 16172.</title>
        <authorList>
            <person name="Gan H.M."/>
            <person name="Gan H.Y."/>
            <person name="Chew T.H."/>
            <person name="Savka M.A."/>
        </authorList>
    </citation>
    <scope>NUCLEOTIDE SEQUENCE [LARGE SCALE GENOMIC DNA]</scope>
    <source>
        <strain evidence="8 9">NBRC 16172</strain>
    </source>
</reference>
<dbReference type="GO" id="GO:0006310">
    <property type="term" value="P:DNA recombination"/>
    <property type="evidence" value="ECO:0007669"/>
    <property type="project" value="UniProtKB-KW"/>
</dbReference>
<keyword evidence="3 5" id="KW-0238">DNA-binding</keyword>
<evidence type="ECO:0000256" key="5">
    <source>
        <dbReference type="PROSITE-ProRule" id="PRU01248"/>
    </source>
</evidence>
<dbReference type="InterPro" id="IPR053876">
    <property type="entry name" value="Phage_int_M"/>
</dbReference>
<sequence>MLTDAAIRRIALRDKPFKVADMHGLYLLVNPNGARYWRWNFSHRGKRQTLSLGVYPEVSLKEAREKRTEANKLLDRGTNPSTHKKLQRALALSGGDSFGAVAQEWLTKIEAEGRSAATMEKMRWLLRYAEPIIGDRPIGELTAPEILAVLRTVEVKGRYESARRLRTTCGSIFRYAIATGRARRDVTVDLQGALITPKVTHRAAITDPGGVGELLRAIWGYEGQPAVEIALKVGIHTFVRPGELRHAEWSEFDPDLAIWTIPGEKMKMGREHRVPLSTQVIDLLEVLYPVTGHSKYLFPSIRDPRRPMSENTVNAALRRLGYDKTQVTGHGFRATASTLLNESRKWHPDAIERQLAHVESNDVRRAYLRGEHWNERVKMMQYWSDYLDQLRATEKVIKGRFGRR</sequence>
<dbReference type="Gene3D" id="3.30.160.390">
    <property type="entry name" value="Integrase, DNA-binding domain"/>
    <property type="match status" value="1"/>
</dbReference>
<dbReference type="InterPro" id="IPR002104">
    <property type="entry name" value="Integrase_catalytic"/>
</dbReference>
<dbReference type="OrthoDB" id="7388552at2"/>
<feature type="domain" description="Tyr recombinase" evidence="6">
    <location>
        <begin position="200"/>
        <end position="384"/>
    </location>
</feature>
<dbReference type="PANTHER" id="PTHR30629">
    <property type="entry name" value="PROPHAGE INTEGRASE"/>
    <property type="match status" value="1"/>
</dbReference>
<dbReference type="Pfam" id="PF22022">
    <property type="entry name" value="Phage_int_M"/>
    <property type="match status" value="1"/>
</dbReference>
<dbReference type="GO" id="GO:0003677">
    <property type="term" value="F:DNA binding"/>
    <property type="evidence" value="ECO:0007669"/>
    <property type="project" value="UniProtKB-UniRule"/>
</dbReference>
<evidence type="ECO:0000256" key="2">
    <source>
        <dbReference type="ARBA" id="ARBA00022908"/>
    </source>
</evidence>
<keyword evidence="2" id="KW-0229">DNA integration</keyword>
<comment type="similarity">
    <text evidence="1">Belongs to the 'phage' integrase family.</text>
</comment>
<dbReference type="InterPro" id="IPR044068">
    <property type="entry name" value="CB"/>
</dbReference>
<dbReference type="InterPro" id="IPR025166">
    <property type="entry name" value="Integrase_DNA_bind_dom"/>
</dbReference>
<dbReference type="Gene3D" id="1.10.443.10">
    <property type="entry name" value="Intergrase catalytic core"/>
    <property type="match status" value="1"/>
</dbReference>
<evidence type="ECO:0000259" key="6">
    <source>
        <dbReference type="PROSITE" id="PS51898"/>
    </source>
</evidence>
<protein>
    <submittedName>
        <fullName evidence="8">Putative integrase</fullName>
    </submittedName>
</protein>
<dbReference type="eggNOG" id="COG0582">
    <property type="taxonomic scope" value="Bacteria"/>
</dbReference>
<accession>A0A081R8C3</accession>
<dbReference type="Pfam" id="PF13356">
    <property type="entry name" value="Arm-DNA-bind_3"/>
    <property type="match status" value="1"/>
</dbReference>
<proteinExistence type="inferred from homology"/>
<evidence type="ECO:0000259" key="7">
    <source>
        <dbReference type="PROSITE" id="PS51900"/>
    </source>
</evidence>
<evidence type="ECO:0000313" key="8">
    <source>
        <dbReference type="EMBL" id="KEQ51446.1"/>
    </source>
</evidence>
<dbReference type="AlphaFoldDB" id="A0A081R8C3"/>
<organism evidence="8 9">
    <name type="scientific">Sphingobium chlorophenolicum</name>
    <dbReference type="NCBI Taxonomy" id="46429"/>
    <lineage>
        <taxon>Bacteria</taxon>
        <taxon>Pseudomonadati</taxon>
        <taxon>Pseudomonadota</taxon>
        <taxon>Alphaproteobacteria</taxon>
        <taxon>Sphingomonadales</taxon>
        <taxon>Sphingomonadaceae</taxon>
        <taxon>Sphingobium</taxon>
    </lineage>
</organism>
<evidence type="ECO:0000313" key="9">
    <source>
        <dbReference type="Proteomes" id="UP000028411"/>
    </source>
</evidence>
<dbReference type="InterPro" id="IPR038488">
    <property type="entry name" value="Integrase_DNA-bd_sf"/>
</dbReference>
<dbReference type="CDD" id="cd00801">
    <property type="entry name" value="INT_P4_C"/>
    <property type="match status" value="1"/>
</dbReference>
<dbReference type="PATRIC" id="fig|46429.4.peg.4279"/>
<dbReference type="Pfam" id="PF00589">
    <property type="entry name" value="Phage_integrase"/>
    <property type="match status" value="1"/>
</dbReference>
<evidence type="ECO:0000256" key="4">
    <source>
        <dbReference type="ARBA" id="ARBA00023172"/>
    </source>
</evidence>
<feature type="domain" description="Core-binding (CB)" evidence="7">
    <location>
        <begin position="96"/>
        <end position="177"/>
    </location>
</feature>
<dbReference type="RefSeq" id="WP_037456994.1">
    <property type="nucleotide sequence ID" value="NZ_JFHR01000085.1"/>
</dbReference>
<dbReference type="EMBL" id="JFHR01000085">
    <property type="protein sequence ID" value="KEQ51446.1"/>
    <property type="molecule type" value="Genomic_DNA"/>
</dbReference>
<dbReference type="PROSITE" id="PS51900">
    <property type="entry name" value="CB"/>
    <property type="match status" value="1"/>
</dbReference>
<evidence type="ECO:0000256" key="1">
    <source>
        <dbReference type="ARBA" id="ARBA00008857"/>
    </source>
</evidence>
<gene>
    <name evidence="8" type="ORF">BV95_04294</name>
</gene>
<dbReference type="GO" id="GO:0015074">
    <property type="term" value="P:DNA integration"/>
    <property type="evidence" value="ECO:0007669"/>
    <property type="project" value="UniProtKB-KW"/>
</dbReference>
<dbReference type="InterPro" id="IPR013762">
    <property type="entry name" value="Integrase-like_cat_sf"/>
</dbReference>
<comment type="caution">
    <text evidence="8">The sequence shown here is derived from an EMBL/GenBank/DDBJ whole genome shotgun (WGS) entry which is preliminary data.</text>
</comment>
<dbReference type="PANTHER" id="PTHR30629:SF2">
    <property type="entry name" value="PROPHAGE INTEGRASE INTS-RELATED"/>
    <property type="match status" value="1"/>
</dbReference>
<evidence type="ECO:0000256" key="3">
    <source>
        <dbReference type="ARBA" id="ARBA00023125"/>
    </source>
</evidence>
<dbReference type="SUPFAM" id="SSF56349">
    <property type="entry name" value="DNA breaking-rejoining enzymes"/>
    <property type="match status" value="1"/>
</dbReference>
<name>A0A081R8C3_SPHCR</name>
<keyword evidence="4" id="KW-0233">DNA recombination</keyword>
<dbReference type="InterPro" id="IPR011010">
    <property type="entry name" value="DNA_brk_join_enz"/>
</dbReference>